<evidence type="ECO:0000256" key="8">
    <source>
        <dbReference type="ARBA" id="ARBA00023136"/>
    </source>
</evidence>
<organism evidence="10 11">
    <name type="scientific">Cohnella nanjingensis</name>
    <dbReference type="NCBI Taxonomy" id="1387779"/>
    <lineage>
        <taxon>Bacteria</taxon>
        <taxon>Bacillati</taxon>
        <taxon>Bacillota</taxon>
        <taxon>Bacilli</taxon>
        <taxon>Bacillales</taxon>
        <taxon>Paenibacillaceae</taxon>
        <taxon>Cohnella</taxon>
    </lineage>
</organism>
<dbReference type="NCBIfam" id="TIGR00380">
    <property type="entry name" value="cobal_cbiB"/>
    <property type="match status" value="1"/>
</dbReference>
<dbReference type="PANTHER" id="PTHR34308">
    <property type="entry name" value="COBALAMIN BIOSYNTHESIS PROTEIN CBIB"/>
    <property type="match status" value="1"/>
</dbReference>
<reference evidence="10 11" key="1">
    <citation type="submission" date="2020-08" db="EMBL/GenBank/DDBJ databases">
        <title>Cohnella phylogeny.</title>
        <authorList>
            <person name="Dunlap C."/>
        </authorList>
    </citation>
    <scope>NUCLEOTIDE SEQUENCE [LARGE SCALE GENOMIC DNA]</scope>
    <source>
        <strain evidence="10 11">DSM 28246</strain>
    </source>
</reference>
<feature type="transmembrane region" description="Helical" evidence="9">
    <location>
        <begin position="300"/>
        <end position="322"/>
    </location>
</feature>
<feature type="transmembrane region" description="Helical" evidence="9">
    <location>
        <begin position="62"/>
        <end position="86"/>
    </location>
</feature>
<gene>
    <name evidence="9 10" type="primary">cobD</name>
    <name evidence="10" type="ORF">H7C19_32305</name>
</gene>
<keyword evidence="11" id="KW-1185">Reference proteome</keyword>
<proteinExistence type="inferred from homology"/>
<sequence length="323" mass="35026">MIFFSAKETLLAAALAIAVDWLVGDPRWIPHPVVWIGRLISRLERLLLRQGQPRSVVRGKGVLLTVAVTGLAGLFCWAVCVLAGWIHPWLGFAANVWFISTTFAVRGLREAAMAVHRPLRQGDLTEAREKVGWIVGRDTADLSEPEVARAAVETVAENTVDAFVSPLLFAVLGGAPLAMLYRAANTLDSMVGYRDERYRDFGWASARFDDVLNYIPARVTGVLLTATAWFVRPASASRAWRAIRAFAKLHPSPNSGIPESAVAGALGIRLGGTNRYGGIVSERARLGWPLRAIVPDDIVLAVRMLYGVSYILAGGLVCAWGVG</sequence>
<evidence type="ECO:0000256" key="9">
    <source>
        <dbReference type="HAMAP-Rule" id="MF_00024"/>
    </source>
</evidence>
<comment type="caution">
    <text evidence="9">Lacks conserved residue(s) required for the propagation of feature annotation.</text>
</comment>
<keyword evidence="7 9" id="KW-1133">Transmembrane helix</keyword>
<dbReference type="HAMAP" id="MF_00024">
    <property type="entry name" value="CobD_CbiB"/>
    <property type="match status" value="1"/>
</dbReference>
<name>A0A7X0RX96_9BACL</name>
<dbReference type="GO" id="GO:0048472">
    <property type="term" value="F:threonine-phosphate decarboxylase activity"/>
    <property type="evidence" value="ECO:0007669"/>
    <property type="project" value="InterPro"/>
</dbReference>
<evidence type="ECO:0000256" key="5">
    <source>
        <dbReference type="ARBA" id="ARBA00022573"/>
    </source>
</evidence>
<comment type="subcellular location">
    <subcellularLocation>
        <location evidence="1 9">Cell membrane</location>
        <topology evidence="1 9">Multi-pass membrane protein</topology>
    </subcellularLocation>
</comment>
<evidence type="ECO:0000256" key="1">
    <source>
        <dbReference type="ARBA" id="ARBA00004651"/>
    </source>
</evidence>
<dbReference type="GO" id="GO:0015420">
    <property type="term" value="F:ABC-type vitamin B12 transporter activity"/>
    <property type="evidence" value="ECO:0007669"/>
    <property type="project" value="UniProtKB-UniRule"/>
</dbReference>
<comment type="caution">
    <text evidence="10">The sequence shown here is derived from an EMBL/GenBank/DDBJ whole genome shotgun (WGS) entry which is preliminary data.</text>
</comment>
<dbReference type="GO" id="GO:0009236">
    <property type="term" value="P:cobalamin biosynthetic process"/>
    <property type="evidence" value="ECO:0007669"/>
    <property type="project" value="UniProtKB-UniRule"/>
</dbReference>
<evidence type="ECO:0000313" key="11">
    <source>
        <dbReference type="Proteomes" id="UP000547209"/>
    </source>
</evidence>
<dbReference type="UniPathway" id="UPA00148"/>
<evidence type="ECO:0000313" key="10">
    <source>
        <dbReference type="EMBL" id="MBB6675351.1"/>
    </source>
</evidence>
<dbReference type="PANTHER" id="PTHR34308:SF1">
    <property type="entry name" value="COBALAMIN BIOSYNTHESIS PROTEIN CBIB"/>
    <property type="match status" value="1"/>
</dbReference>
<keyword evidence="8 9" id="KW-0472">Membrane</keyword>
<evidence type="ECO:0000256" key="7">
    <source>
        <dbReference type="ARBA" id="ARBA00022989"/>
    </source>
</evidence>
<protein>
    <recommendedName>
        <fullName evidence="9">Cobalamin biosynthesis protein CobD</fullName>
    </recommendedName>
</protein>
<evidence type="ECO:0000256" key="3">
    <source>
        <dbReference type="ARBA" id="ARBA00006263"/>
    </source>
</evidence>
<comment type="similarity">
    <text evidence="3 9">Belongs to the CobD/CbiB family.</text>
</comment>
<keyword evidence="4 9" id="KW-1003">Cell membrane</keyword>
<comment type="pathway">
    <text evidence="2 9">Cofactor biosynthesis; adenosylcobalamin biosynthesis.</text>
</comment>
<dbReference type="EMBL" id="JACJVP010000071">
    <property type="protein sequence ID" value="MBB6675351.1"/>
    <property type="molecule type" value="Genomic_DNA"/>
</dbReference>
<keyword evidence="6 9" id="KW-0812">Transmembrane</keyword>
<dbReference type="RefSeq" id="WP_185673201.1">
    <property type="nucleotide sequence ID" value="NZ_JACJVP010000071.1"/>
</dbReference>
<keyword evidence="5 9" id="KW-0169">Cobalamin biosynthesis</keyword>
<evidence type="ECO:0000256" key="4">
    <source>
        <dbReference type="ARBA" id="ARBA00022475"/>
    </source>
</evidence>
<dbReference type="GO" id="GO:0005886">
    <property type="term" value="C:plasma membrane"/>
    <property type="evidence" value="ECO:0007669"/>
    <property type="project" value="UniProtKB-SubCell"/>
</dbReference>
<dbReference type="Proteomes" id="UP000547209">
    <property type="component" value="Unassembled WGS sequence"/>
</dbReference>
<accession>A0A7X0RX96</accession>
<dbReference type="Pfam" id="PF03186">
    <property type="entry name" value="CobD_Cbib"/>
    <property type="match status" value="1"/>
</dbReference>
<dbReference type="InterPro" id="IPR004485">
    <property type="entry name" value="Cobalamin_biosynth_CobD/CbiB"/>
</dbReference>
<dbReference type="AlphaFoldDB" id="A0A7X0RX96"/>
<evidence type="ECO:0000256" key="6">
    <source>
        <dbReference type="ARBA" id="ARBA00022692"/>
    </source>
</evidence>
<evidence type="ECO:0000256" key="2">
    <source>
        <dbReference type="ARBA" id="ARBA00004953"/>
    </source>
</evidence>
<comment type="function">
    <text evidence="9">Converts cobyric acid to cobinamide by the addition of aminopropanol on the F carboxylic group.</text>
</comment>